<reference evidence="4" key="1">
    <citation type="submission" date="2022-12" db="EMBL/GenBank/DDBJ databases">
        <title>Draft genome assemblies for two species of Escallonia (Escalloniales).</title>
        <authorList>
            <person name="Chanderbali A."/>
            <person name="Dervinis C."/>
            <person name="Anghel I."/>
            <person name="Soltis D."/>
            <person name="Soltis P."/>
            <person name="Zapata F."/>
        </authorList>
    </citation>
    <scope>NUCLEOTIDE SEQUENCE</scope>
    <source>
        <strain evidence="4">UCBG64.0493</strain>
        <tissue evidence="4">Leaf</tissue>
    </source>
</reference>
<sequence>METRNAHFFEDVFPYKVAQERSSLEEDDPRLPVNLRTRMRPVLPKSSIGNLIWFAFAQHMPDTKLEFPCIVGRIRKAFAKVECLKEYAESLHNIDMDNCLVLTSLRKTSIYEVDFGWGKPSCCYFCNPGFKSVVVLMDTSGMKGYGFEKEPEIRGCFVPRGVIFHNSYSCAKEEGNLGAWAACCEGSWARGRLRGLLLWCVSSVSGKVTVDNALRGQKEGVDQRWTTLCRGVKSDFSRSFAKLRDDLNYIDCNDEGVYYVEAKVSYGLKEFLSQPDVQLIQLLTPNNPLPLESMSGNYVFLVQVNIFDCGGIAIGTCASHKIADGATFSAFMNAWSRLAACGSLEEVHNPSFIAPSLFPPNSSVLCKWPFKESKKNESVTRRFVFHGTALAALRAQAASISHVQYPTSVEAVAALIWSCAIEAISKVTNKGPKQASIFAVPVNLRTRMRQVLPKSSMGNLVWFAFAQHMPDAKLEFPCIVDCIRKVFAKVDNDFIEGIKGKEGYAKVSECLKEYAELLHNIDMDNCLILTSLRKAGITEIDFGWGKPSWYYFCNPGFKNFVFLMDTRSGDGIEALVSLSGQAMAIFERDPKLLVYASVDPCPL</sequence>
<dbReference type="PANTHER" id="PTHR31623">
    <property type="entry name" value="F21J9.9"/>
    <property type="match status" value="1"/>
</dbReference>
<dbReference type="Gene3D" id="3.30.559.10">
    <property type="entry name" value="Chloramphenicol acetyltransferase-like domain"/>
    <property type="match status" value="3"/>
</dbReference>
<accession>A0AA88UZN9</accession>
<keyword evidence="3" id="KW-0012">Acyltransferase</keyword>
<dbReference type="InterPro" id="IPR023213">
    <property type="entry name" value="CAT-like_dom_sf"/>
</dbReference>
<dbReference type="AlphaFoldDB" id="A0AA88UZN9"/>
<evidence type="ECO:0000313" key="5">
    <source>
        <dbReference type="Proteomes" id="UP001188597"/>
    </source>
</evidence>
<comment type="caution">
    <text evidence="4">The sequence shown here is derived from an EMBL/GenBank/DDBJ whole genome shotgun (WGS) entry which is preliminary data.</text>
</comment>
<protein>
    <submittedName>
        <fullName evidence="4">Uncharacterized protein</fullName>
    </submittedName>
</protein>
<evidence type="ECO:0000256" key="1">
    <source>
        <dbReference type="ARBA" id="ARBA00009861"/>
    </source>
</evidence>
<evidence type="ECO:0000256" key="3">
    <source>
        <dbReference type="ARBA" id="ARBA00023315"/>
    </source>
</evidence>
<comment type="similarity">
    <text evidence="1">Belongs to the plant acyltransferase family.</text>
</comment>
<organism evidence="4 5">
    <name type="scientific">Escallonia herrerae</name>
    <dbReference type="NCBI Taxonomy" id="1293975"/>
    <lineage>
        <taxon>Eukaryota</taxon>
        <taxon>Viridiplantae</taxon>
        <taxon>Streptophyta</taxon>
        <taxon>Embryophyta</taxon>
        <taxon>Tracheophyta</taxon>
        <taxon>Spermatophyta</taxon>
        <taxon>Magnoliopsida</taxon>
        <taxon>eudicotyledons</taxon>
        <taxon>Gunneridae</taxon>
        <taxon>Pentapetalae</taxon>
        <taxon>asterids</taxon>
        <taxon>campanulids</taxon>
        <taxon>Escalloniales</taxon>
        <taxon>Escalloniaceae</taxon>
        <taxon>Escallonia</taxon>
    </lineage>
</organism>
<dbReference type="GO" id="GO:0016746">
    <property type="term" value="F:acyltransferase activity"/>
    <property type="evidence" value="ECO:0007669"/>
    <property type="project" value="UniProtKB-KW"/>
</dbReference>
<evidence type="ECO:0000313" key="4">
    <source>
        <dbReference type="EMBL" id="KAK2998434.1"/>
    </source>
</evidence>
<evidence type="ECO:0000256" key="2">
    <source>
        <dbReference type="ARBA" id="ARBA00022679"/>
    </source>
</evidence>
<name>A0AA88UZN9_9ASTE</name>
<dbReference type="EMBL" id="JAVXUP010003655">
    <property type="protein sequence ID" value="KAK2998434.1"/>
    <property type="molecule type" value="Genomic_DNA"/>
</dbReference>
<dbReference type="PANTHER" id="PTHR31623:SF55">
    <property type="entry name" value="VINORINE SYNTHASE"/>
    <property type="match status" value="1"/>
</dbReference>
<gene>
    <name evidence="4" type="ORF">RJ639_023547</name>
</gene>
<keyword evidence="2" id="KW-0808">Transferase</keyword>
<dbReference type="Proteomes" id="UP001188597">
    <property type="component" value="Unassembled WGS sequence"/>
</dbReference>
<keyword evidence="5" id="KW-1185">Reference proteome</keyword>
<dbReference type="Pfam" id="PF02458">
    <property type="entry name" value="Transferase"/>
    <property type="match status" value="2"/>
</dbReference>
<proteinExistence type="inferred from homology"/>